<name>A0A9P4UU41_9PEZI</name>
<protein>
    <recommendedName>
        <fullName evidence="3">F-box domain-containing protein</fullName>
    </recommendedName>
</protein>
<dbReference type="OrthoDB" id="5372859at2759"/>
<comment type="caution">
    <text evidence="1">The sequence shown here is derived from an EMBL/GenBank/DDBJ whole genome shotgun (WGS) entry which is preliminary data.</text>
</comment>
<proteinExistence type="predicted"/>
<dbReference type="AlphaFoldDB" id="A0A9P4UU41"/>
<dbReference type="InterPro" id="IPR036047">
    <property type="entry name" value="F-box-like_dom_sf"/>
</dbReference>
<dbReference type="Proteomes" id="UP000799441">
    <property type="component" value="Unassembled WGS sequence"/>
</dbReference>
<organism evidence="1 2">
    <name type="scientific">Polychaeton citri CBS 116435</name>
    <dbReference type="NCBI Taxonomy" id="1314669"/>
    <lineage>
        <taxon>Eukaryota</taxon>
        <taxon>Fungi</taxon>
        <taxon>Dikarya</taxon>
        <taxon>Ascomycota</taxon>
        <taxon>Pezizomycotina</taxon>
        <taxon>Dothideomycetes</taxon>
        <taxon>Dothideomycetidae</taxon>
        <taxon>Capnodiales</taxon>
        <taxon>Capnodiaceae</taxon>
        <taxon>Polychaeton</taxon>
    </lineage>
</organism>
<sequence>MLLTTPSAEAATALSSLAAAIAGKGLIEPTSSTAQGFDSLPGEILLEILPYVSYSPHGWACLCLTCKKLNHLIKHHEHGLAKDVIDCQFCQILVFFPGIPKTFDGLNLLHHRLEILEDIHSHWLKVTNHGPDLNWLRGRWENIHKAGLLLLYRLQDAEDYEGKRALLSSLPASSLACLLFKMIASIKILRIYGPDPINVRFASDDLLTRSDVELAFEELLLQFGPDFFVAMLKAEEVRNAWENEGKNAVETLQNEIAQMEERQSLLPNGQHRPPTLIASLRRAFATSAECQINENVTRMWEILSSTPFDTIDDEKMGKLVLGEEIGGGQKRMGY</sequence>
<dbReference type="SUPFAM" id="SSF81383">
    <property type="entry name" value="F-box domain"/>
    <property type="match status" value="1"/>
</dbReference>
<gene>
    <name evidence="1" type="ORF">K431DRAFT_281258</name>
</gene>
<accession>A0A9P4UU41</accession>
<keyword evidence="2" id="KW-1185">Reference proteome</keyword>
<evidence type="ECO:0008006" key="3">
    <source>
        <dbReference type="Google" id="ProtNLM"/>
    </source>
</evidence>
<reference evidence="1" key="1">
    <citation type="journal article" date="2020" name="Stud. Mycol.">
        <title>101 Dothideomycetes genomes: a test case for predicting lifestyles and emergence of pathogens.</title>
        <authorList>
            <person name="Haridas S."/>
            <person name="Albert R."/>
            <person name="Binder M."/>
            <person name="Bloem J."/>
            <person name="Labutti K."/>
            <person name="Salamov A."/>
            <person name="Andreopoulos B."/>
            <person name="Baker S."/>
            <person name="Barry K."/>
            <person name="Bills G."/>
            <person name="Bluhm B."/>
            <person name="Cannon C."/>
            <person name="Castanera R."/>
            <person name="Culley D."/>
            <person name="Daum C."/>
            <person name="Ezra D."/>
            <person name="Gonzalez J."/>
            <person name="Henrissat B."/>
            <person name="Kuo A."/>
            <person name="Liang C."/>
            <person name="Lipzen A."/>
            <person name="Lutzoni F."/>
            <person name="Magnuson J."/>
            <person name="Mondo S."/>
            <person name="Nolan M."/>
            <person name="Ohm R."/>
            <person name="Pangilinan J."/>
            <person name="Park H.-J."/>
            <person name="Ramirez L."/>
            <person name="Alfaro M."/>
            <person name="Sun H."/>
            <person name="Tritt A."/>
            <person name="Yoshinaga Y."/>
            <person name="Zwiers L.-H."/>
            <person name="Turgeon B."/>
            <person name="Goodwin S."/>
            <person name="Spatafora J."/>
            <person name="Crous P."/>
            <person name="Grigoriev I."/>
        </authorList>
    </citation>
    <scope>NUCLEOTIDE SEQUENCE</scope>
    <source>
        <strain evidence="1">CBS 116435</strain>
    </source>
</reference>
<evidence type="ECO:0000313" key="1">
    <source>
        <dbReference type="EMBL" id="KAF2725308.1"/>
    </source>
</evidence>
<dbReference type="EMBL" id="MU003768">
    <property type="protein sequence ID" value="KAF2725308.1"/>
    <property type="molecule type" value="Genomic_DNA"/>
</dbReference>
<evidence type="ECO:0000313" key="2">
    <source>
        <dbReference type="Proteomes" id="UP000799441"/>
    </source>
</evidence>